<protein>
    <submittedName>
        <fullName evidence="1">Uncharacterized protein</fullName>
    </submittedName>
</protein>
<keyword evidence="2" id="KW-1185">Reference proteome</keyword>
<name>A0A317VJI2_ASPEC</name>
<dbReference type="VEuPathDB" id="FungiDB:BO83DRAFT_417163"/>
<comment type="caution">
    <text evidence="1">The sequence shown here is derived from an EMBL/GenBank/DDBJ whole genome shotgun (WGS) entry which is preliminary data.</text>
</comment>
<dbReference type="Proteomes" id="UP000246171">
    <property type="component" value="Unassembled WGS sequence"/>
</dbReference>
<evidence type="ECO:0000313" key="1">
    <source>
        <dbReference type="EMBL" id="PWY73347.1"/>
    </source>
</evidence>
<sequence length="133" mass="15661">MYGVWGACLPACLLHTPPLSLPFVSQTMRWIRPDRMSRARHAPYVMDHMYYHGTQHEDMYVVQDTTSKYLDMFVVMYVECINTNITGVGIIWTYAMPCYATHYLYIHASTNNVYYNPNTYNPKIYPKSHLYTK</sequence>
<dbReference type="GeneID" id="37056698"/>
<dbReference type="EMBL" id="MSFU01000012">
    <property type="protein sequence ID" value="PWY73347.1"/>
    <property type="molecule type" value="Genomic_DNA"/>
</dbReference>
<accession>A0A317VJI2</accession>
<dbReference type="AlphaFoldDB" id="A0A317VJI2"/>
<proteinExistence type="predicted"/>
<reference evidence="1" key="1">
    <citation type="submission" date="2016-12" db="EMBL/GenBank/DDBJ databases">
        <title>The genomes of Aspergillus section Nigri reveals drivers in fungal speciation.</title>
        <authorList>
            <consortium name="DOE Joint Genome Institute"/>
            <person name="Vesth T.C."/>
            <person name="Nybo J."/>
            <person name="Theobald S."/>
            <person name="Brandl J."/>
            <person name="Frisvad J.C."/>
            <person name="Nielsen K.F."/>
            <person name="Lyhne E.K."/>
            <person name="Kogle M.E."/>
            <person name="Kuo A."/>
            <person name="Riley R."/>
            <person name="Clum A."/>
            <person name="Nolan M."/>
            <person name="Lipzen A."/>
            <person name="Salamov A."/>
            <person name="Henrissat B."/>
            <person name="Wiebenga A."/>
            <person name="De vries R.P."/>
            <person name="Grigoriev I.V."/>
            <person name="Mortensen U.H."/>
            <person name="Andersen M.R."/>
            <person name="Baker S.E."/>
        </authorList>
    </citation>
    <scope>NUCLEOTIDE SEQUENCE</scope>
    <source>
        <strain evidence="1">CBS 122712</strain>
    </source>
</reference>
<organism evidence="1 2">
    <name type="scientific">Aspergillus eucalypticola (strain CBS 122712 / IBT 29274)</name>
    <dbReference type="NCBI Taxonomy" id="1448314"/>
    <lineage>
        <taxon>Eukaryota</taxon>
        <taxon>Fungi</taxon>
        <taxon>Dikarya</taxon>
        <taxon>Ascomycota</taxon>
        <taxon>Pezizomycotina</taxon>
        <taxon>Eurotiomycetes</taxon>
        <taxon>Eurotiomycetidae</taxon>
        <taxon>Eurotiales</taxon>
        <taxon>Aspergillaceae</taxon>
        <taxon>Aspergillus</taxon>
        <taxon>Aspergillus subgen. Circumdati</taxon>
    </lineage>
</organism>
<evidence type="ECO:0000313" key="2">
    <source>
        <dbReference type="Proteomes" id="UP000246171"/>
    </source>
</evidence>
<dbReference type="RefSeq" id="XP_025388151.1">
    <property type="nucleotide sequence ID" value="XM_025534736.1"/>
</dbReference>
<gene>
    <name evidence="1" type="ORF">BO83DRAFT_417163</name>
</gene>